<feature type="transmembrane region" description="Helical" evidence="1">
    <location>
        <begin position="17"/>
        <end position="38"/>
    </location>
</feature>
<evidence type="ECO:0000313" key="2">
    <source>
        <dbReference type="EMBL" id="KAK3380951.1"/>
    </source>
</evidence>
<dbReference type="AlphaFoldDB" id="A0AAE0NGD9"/>
<proteinExistence type="predicted"/>
<evidence type="ECO:0000313" key="3">
    <source>
        <dbReference type="Proteomes" id="UP001285441"/>
    </source>
</evidence>
<keyword evidence="1" id="KW-0812">Transmembrane</keyword>
<sequence length="534" mass="57196">MTTSPTQTHTLAASVRYYPAAACIAIVYLAILVTPWVLTCLDNTRRASVVAGEISTPTPPEAPTAINALNAVATASAIPVIVALLSRSAAVLSQRTHHRQTLNVRQLFNLQYTEFQPSIRPVLDGLKAKQTADYSPLRDPIGDNILGTYHNPLRGKGKPSLPYFVSLNPRGTNTGLARNHGMRLNSTVSCREIAMAGAQLAFASLYSSPNMAVDLCIPGASPSLWRAGRDKQSEAETMRIEIANHEPGHFPRLPNCPTSSAVENNTVLPDPFRQPGPPVNATNRPLMLTAKALFGPRFLFATATNATNQEGNAPEGSALAALKNICIRNTVPFSRMVDLGSDCDRVTTEARSDAQFSAGLGMAVFAVNKALITEALGVSLGGMIFLSIPVGLQALGIILLVVHIYSVPTWTETLDALAIARVAHQIDDQGQGALARMALGPPPNDKIVLQLYHIDALVGGVAEDDGGREMMPVSSAPRPPGGDGHILASRGKQTTLEENHLHMTSSERRCRLRILQGRVPPHSWARPAPSFLRC</sequence>
<organism evidence="2 3">
    <name type="scientific">Podospora didyma</name>
    <dbReference type="NCBI Taxonomy" id="330526"/>
    <lineage>
        <taxon>Eukaryota</taxon>
        <taxon>Fungi</taxon>
        <taxon>Dikarya</taxon>
        <taxon>Ascomycota</taxon>
        <taxon>Pezizomycotina</taxon>
        <taxon>Sordariomycetes</taxon>
        <taxon>Sordariomycetidae</taxon>
        <taxon>Sordariales</taxon>
        <taxon>Podosporaceae</taxon>
        <taxon>Podospora</taxon>
    </lineage>
</organism>
<reference evidence="2" key="2">
    <citation type="submission" date="2023-06" db="EMBL/GenBank/DDBJ databases">
        <authorList>
            <consortium name="Lawrence Berkeley National Laboratory"/>
            <person name="Haridas S."/>
            <person name="Hensen N."/>
            <person name="Bonometti L."/>
            <person name="Westerberg I."/>
            <person name="Brannstrom I.O."/>
            <person name="Guillou S."/>
            <person name="Cros-Aarteil S."/>
            <person name="Calhoun S."/>
            <person name="Kuo A."/>
            <person name="Mondo S."/>
            <person name="Pangilinan J."/>
            <person name="Riley R."/>
            <person name="LaButti K."/>
            <person name="Andreopoulos B."/>
            <person name="Lipzen A."/>
            <person name="Chen C."/>
            <person name="Yanf M."/>
            <person name="Daum C."/>
            <person name="Ng V."/>
            <person name="Clum A."/>
            <person name="Steindorff A."/>
            <person name="Ohm R."/>
            <person name="Martin F."/>
            <person name="Silar P."/>
            <person name="Natvig D."/>
            <person name="Lalanne C."/>
            <person name="Gautier V."/>
            <person name="Ament-velasquez S.L."/>
            <person name="Kruys A."/>
            <person name="Hutchinson M.I."/>
            <person name="Powell A.J."/>
            <person name="Barry K."/>
            <person name="Miller A.N."/>
            <person name="Grigoriev I.V."/>
            <person name="Debuchy R."/>
            <person name="Gladieux P."/>
            <person name="Thoren M.H."/>
            <person name="Johannesson H."/>
        </authorList>
    </citation>
    <scope>NUCLEOTIDE SEQUENCE</scope>
    <source>
        <strain evidence="2">CBS 232.78</strain>
    </source>
</reference>
<gene>
    <name evidence="2" type="ORF">B0H63DRAFT_510903</name>
</gene>
<accession>A0AAE0NGD9</accession>
<feature type="transmembrane region" description="Helical" evidence="1">
    <location>
        <begin position="384"/>
        <end position="405"/>
    </location>
</feature>
<name>A0AAE0NGD9_9PEZI</name>
<evidence type="ECO:0000256" key="1">
    <source>
        <dbReference type="SAM" id="Phobius"/>
    </source>
</evidence>
<keyword evidence="1" id="KW-1133">Transmembrane helix</keyword>
<dbReference type="EMBL" id="JAULSW010000005">
    <property type="protein sequence ID" value="KAK3380951.1"/>
    <property type="molecule type" value="Genomic_DNA"/>
</dbReference>
<keyword evidence="3" id="KW-1185">Reference proteome</keyword>
<comment type="caution">
    <text evidence="2">The sequence shown here is derived from an EMBL/GenBank/DDBJ whole genome shotgun (WGS) entry which is preliminary data.</text>
</comment>
<dbReference type="Proteomes" id="UP001285441">
    <property type="component" value="Unassembled WGS sequence"/>
</dbReference>
<protein>
    <submittedName>
        <fullName evidence="2">Uncharacterized protein</fullName>
    </submittedName>
</protein>
<keyword evidence="1" id="KW-0472">Membrane</keyword>
<reference evidence="2" key="1">
    <citation type="journal article" date="2023" name="Mol. Phylogenet. Evol.">
        <title>Genome-scale phylogeny and comparative genomics of the fungal order Sordariales.</title>
        <authorList>
            <person name="Hensen N."/>
            <person name="Bonometti L."/>
            <person name="Westerberg I."/>
            <person name="Brannstrom I.O."/>
            <person name="Guillou S."/>
            <person name="Cros-Aarteil S."/>
            <person name="Calhoun S."/>
            <person name="Haridas S."/>
            <person name="Kuo A."/>
            <person name="Mondo S."/>
            <person name="Pangilinan J."/>
            <person name="Riley R."/>
            <person name="LaButti K."/>
            <person name="Andreopoulos B."/>
            <person name="Lipzen A."/>
            <person name="Chen C."/>
            <person name="Yan M."/>
            <person name="Daum C."/>
            <person name="Ng V."/>
            <person name="Clum A."/>
            <person name="Steindorff A."/>
            <person name="Ohm R.A."/>
            <person name="Martin F."/>
            <person name="Silar P."/>
            <person name="Natvig D.O."/>
            <person name="Lalanne C."/>
            <person name="Gautier V."/>
            <person name="Ament-Velasquez S.L."/>
            <person name="Kruys A."/>
            <person name="Hutchinson M.I."/>
            <person name="Powell A.J."/>
            <person name="Barry K."/>
            <person name="Miller A.N."/>
            <person name="Grigoriev I.V."/>
            <person name="Debuchy R."/>
            <person name="Gladieux P."/>
            <person name="Hiltunen Thoren M."/>
            <person name="Johannesson H."/>
        </authorList>
    </citation>
    <scope>NUCLEOTIDE SEQUENCE</scope>
    <source>
        <strain evidence="2">CBS 232.78</strain>
    </source>
</reference>